<reference evidence="8" key="1">
    <citation type="submission" date="2012-12" db="EMBL/GenBank/DDBJ databases">
        <authorList>
            <person name="Hellsten U."/>
            <person name="Grimwood J."/>
            <person name="Chapman J.A."/>
            <person name="Shapiro H."/>
            <person name="Aerts A."/>
            <person name="Otillar R.P."/>
            <person name="Terry A.Y."/>
            <person name="Boore J.L."/>
            <person name="Simakov O."/>
            <person name="Marletaz F."/>
            <person name="Cho S.-J."/>
            <person name="Edsinger-Gonzales E."/>
            <person name="Havlak P."/>
            <person name="Kuo D.-H."/>
            <person name="Larsson T."/>
            <person name="Lv J."/>
            <person name="Arendt D."/>
            <person name="Savage R."/>
            <person name="Osoegawa K."/>
            <person name="de Jong P."/>
            <person name="Lindberg D.R."/>
            <person name="Seaver E.C."/>
            <person name="Weisblat D.A."/>
            <person name="Putnam N.H."/>
            <person name="Grigoriev I.V."/>
            <person name="Rokhsar D.S."/>
        </authorList>
    </citation>
    <scope>NUCLEOTIDE SEQUENCE</scope>
    <source>
        <strain evidence="8">I ESC-2004</strain>
    </source>
</reference>
<dbReference type="InterPro" id="IPR013083">
    <property type="entry name" value="Znf_RING/FYVE/PHD"/>
</dbReference>
<keyword evidence="8" id="KW-1185">Reference proteome</keyword>
<dbReference type="GO" id="GO:0008270">
    <property type="term" value="F:zinc ion binding"/>
    <property type="evidence" value="ECO:0007669"/>
    <property type="project" value="UniProtKB-KW"/>
</dbReference>
<dbReference type="InterPro" id="IPR018957">
    <property type="entry name" value="Znf_C3HC4_RING-type"/>
</dbReference>
<dbReference type="GO" id="GO:0004842">
    <property type="term" value="F:ubiquitin-protein transferase activity"/>
    <property type="evidence" value="ECO:0007669"/>
    <property type="project" value="InterPro"/>
</dbReference>
<evidence type="ECO:0000313" key="6">
    <source>
        <dbReference type="EMBL" id="ELT89380.1"/>
    </source>
</evidence>
<protein>
    <recommendedName>
        <fullName evidence="5">RING-type domain-containing protein</fullName>
    </recommendedName>
</protein>
<evidence type="ECO:0000313" key="7">
    <source>
        <dbReference type="EnsemblMetazoa" id="CapteP197997"/>
    </source>
</evidence>
<dbReference type="STRING" id="283909.R7T731"/>
<dbReference type="EMBL" id="KB311399">
    <property type="protein sequence ID" value="ELT89380.1"/>
    <property type="molecule type" value="Genomic_DNA"/>
</dbReference>
<dbReference type="SUPFAM" id="SSF57850">
    <property type="entry name" value="RING/U-box"/>
    <property type="match status" value="1"/>
</dbReference>
<dbReference type="InterPro" id="IPR001841">
    <property type="entry name" value="Znf_RING"/>
</dbReference>
<gene>
    <name evidence="6" type="ORF">CAPTEDRAFT_197997</name>
</gene>
<dbReference type="OrthoDB" id="6147936at2759"/>
<dbReference type="Pfam" id="PF00097">
    <property type="entry name" value="zf-C3HC4"/>
    <property type="match status" value="1"/>
</dbReference>
<evidence type="ECO:0000313" key="8">
    <source>
        <dbReference type="Proteomes" id="UP000014760"/>
    </source>
</evidence>
<dbReference type="GO" id="GO:0016887">
    <property type="term" value="F:ATP hydrolysis activity"/>
    <property type="evidence" value="ECO:0007669"/>
    <property type="project" value="InterPro"/>
</dbReference>
<dbReference type="EMBL" id="AMQN01014893">
    <property type="status" value="NOT_ANNOTATED_CDS"/>
    <property type="molecule type" value="Genomic_DNA"/>
</dbReference>
<dbReference type="InterPro" id="IPR031248">
    <property type="entry name" value="RNF213"/>
</dbReference>
<proteinExistence type="predicted"/>
<name>R7T731_CAPTE</name>
<dbReference type="EnsemblMetazoa" id="CapteT197997">
    <property type="protein sequence ID" value="CapteP197997"/>
    <property type="gene ID" value="CapteG197997"/>
</dbReference>
<keyword evidence="2 4" id="KW-0863">Zinc-finger</keyword>
<keyword evidence="3" id="KW-0862">Zinc</keyword>
<dbReference type="AlphaFoldDB" id="R7T731"/>
<accession>R7T731</accession>
<evidence type="ECO:0000256" key="2">
    <source>
        <dbReference type="ARBA" id="ARBA00022771"/>
    </source>
</evidence>
<sequence>MVYKPQSAYPAEEYQVLMEALKEEMAGDDLPSLHRAHRQMSSECRILGMACKLLETLPQQLIGNRSRDLLPTKIFHLLTESLAPEKAFASVEECGVWEQQVERTAPVLAQAMQHAENPEKLRHVWHKLMTLKLFVKHVVLTGDHKLMMFKKVYALWKMMKDDFNMKDRSSLVLIENLLSSCNQQASKTLLKDTNCVGVNCKSMATNPIMLPCEHVLCNKCFEDWRATDRTDCPKCSNNWPDDWEPQVSDLTSGPIREYKSYRHKCEAFFMELVSQLCFSQDEPPSDEVIERLMSYVTKEIKTDETHIYLASMDLSPLRDTSIDCMPVVRSFILQLLLQYKVDLVRHHLETYMQQSARVLVNHDASKQLAMLVTVCLQDHFQKQIAEAPSEDARLNVVRRFLTDCQKIEGPERVALARAALDELAKLIALVVNRERRLSQQIEQVLEPAAQLCEEQDGCGPRGYLLKQIVRQFSLDLVLKTQSIAQLHWLLPPETLLNIDAQPDRFLVCGNEYAEMRNIVAQFCLDANPAPLEEAFQHDQVDECSLLLCLHRTITQLHRFADADMRPTDQVIDTLREMITQHHLLPNYSLLDDLLRNELPGLLHCEQNQPGAFLPTMPEDDIAVVREAMLEARPRSGDSNPYMWKCPNGHPYVIGNDLSAIIPNVPDVPAFLEAHLRHDLRQLQAALGCGSDDAFLALHCTLHRLRATPPANQDFDLRNRAARSQWEDAFCAAVINPVIQTMDASLQEANRAMANDQQLSTLAQLLWSEMTFAISGHGPLMKMLHEVDEPTDDAQMQWKFRGTITVQSLLLQLHEKRNDAADELQLLRLFLSRIHILAAIRHLPNITFLLERLRCRFSYSISRTEASKKKVRQIPTDLWNTANIDELVESFACAWNSVRKELAKYAVMGRALVPPEFCQIEVTPDAPLAMLLPSERGMGRCALGLVHYLCAQQNEFLETYSRITKKSLSSEAMSASEASLLHLISVNPATDLFPILMAYQSYSVSTTLNSDYDFHSLQDKILERFVADRELLRYEESPVVFVEDYNSSNLFAQLAAIVPQVLLPPEASEKLLHTIWELPDLCGLIGLLDRAMNYLISIGGKEDAQLTDFIENTLRMQQKIRNSTVVKCQLRHVEHLWRLLSMQKAHLMSSLEEDPFESLSAELKEGIADDVKKEIQVYMKANERQHWDIALMLFNYMIITLIPQSTESLAVQDYPLKECLSEVYGDDETLTKLVDVFPESLLNKHLAKAWEVIVSYMDNPVF</sequence>
<dbReference type="PANTHER" id="PTHR22605">
    <property type="entry name" value="RZ-TYPE DOMAIN-CONTAINING PROTEIN"/>
    <property type="match status" value="1"/>
</dbReference>
<dbReference type="PANTHER" id="PTHR22605:SF16">
    <property type="entry name" value="E3 UBIQUITIN-PROTEIN LIGASE RNF213"/>
    <property type="match status" value="1"/>
</dbReference>
<feature type="domain" description="RING-type" evidence="5">
    <location>
        <begin position="200"/>
        <end position="236"/>
    </location>
</feature>
<dbReference type="PROSITE" id="PS50089">
    <property type="entry name" value="ZF_RING_2"/>
    <property type="match status" value="1"/>
</dbReference>
<reference evidence="7" key="3">
    <citation type="submission" date="2015-06" db="UniProtKB">
        <authorList>
            <consortium name="EnsemblMetazoa"/>
        </authorList>
    </citation>
    <scope>IDENTIFICATION</scope>
</reference>
<organism evidence="6">
    <name type="scientific">Capitella teleta</name>
    <name type="common">Polychaete worm</name>
    <dbReference type="NCBI Taxonomy" id="283909"/>
    <lineage>
        <taxon>Eukaryota</taxon>
        <taxon>Metazoa</taxon>
        <taxon>Spiralia</taxon>
        <taxon>Lophotrochozoa</taxon>
        <taxon>Annelida</taxon>
        <taxon>Polychaeta</taxon>
        <taxon>Sedentaria</taxon>
        <taxon>Scolecida</taxon>
        <taxon>Capitellidae</taxon>
        <taxon>Capitella</taxon>
    </lineage>
</organism>
<evidence type="ECO:0000256" key="4">
    <source>
        <dbReference type="PROSITE-ProRule" id="PRU00175"/>
    </source>
</evidence>
<reference evidence="6 8" key="2">
    <citation type="journal article" date="2013" name="Nature">
        <title>Insights into bilaterian evolution from three spiralian genomes.</title>
        <authorList>
            <person name="Simakov O."/>
            <person name="Marletaz F."/>
            <person name="Cho S.J."/>
            <person name="Edsinger-Gonzales E."/>
            <person name="Havlak P."/>
            <person name="Hellsten U."/>
            <person name="Kuo D.H."/>
            <person name="Larsson T."/>
            <person name="Lv J."/>
            <person name="Arendt D."/>
            <person name="Savage R."/>
            <person name="Osoegawa K."/>
            <person name="de Jong P."/>
            <person name="Grimwood J."/>
            <person name="Chapman J.A."/>
            <person name="Shapiro H."/>
            <person name="Aerts A."/>
            <person name="Otillar R.P."/>
            <person name="Terry A.Y."/>
            <person name="Boore J.L."/>
            <person name="Grigoriev I.V."/>
            <person name="Lindberg D.R."/>
            <person name="Seaver E.C."/>
            <person name="Weisblat D.A."/>
            <person name="Putnam N.H."/>
            <person name="Rokhsar D.S."/>
        </authorList>
    </citation>
    <scope>NUCLEOTIDE SEQUENCE</scope>
    <source>
        <strain evidence="6 8">I ESC-2004</strain>
    </source>
</reference>
<dbReference type="HOGENOM" id="CLU_264859_0_0_1"/>
<evidence type="ECO:0000256" key="3">
    <source>
        <dbReference type="ARBA" id="ARBA00022833"/>
    </source>
</evidence>
<dbReference type="CDD" id="cd16449">
    <property type="entry name" value="RING-HC"/>
    <property type="match status" value="1"/>
</dbReference>
<dbReference type="Gene3D" id="3.30.40.10">
    <property type="entry name" value="Zinc/RING finger domain, C3HC4 (zinc finger)"/>
    <property type="match status" value="1"/>
</dbReference>
<evidence type="ECO:0000256" key="1">
    <source>
        <dbReference type="ARBA" id="ARBA00022723"/>
    </source>
</evidence>
<keyword evidence="1" id="KW-0479">Metal-binding</keyword>
<evidence type="ECO:0000259" key="5">
    <source>
        <dbReference type="PROSITE" id="PS50089"/>
    </source>
</evidence>
<dbReference type="OMA" id="ERENWEV"/>
<dbReference type="Proteomes" id="UP000014760">
    <property type="component" value="Unassembled WGS sequence"/>
</dbReference>